<accession>A0A0A9F678</accession>
<proteinExistence type="predicted"/>
<dbReference type="EMBL" id="GBRH01189361">
    <property type="protein sequence ID" value="JAE08535.1"/>
    <property type="molecule type" value="Transcribed_RNA"/>
</dbReference>
<protein>
    <submittedName>
        <fullName evidence="1">Uncharacterized protein</fullName>
    </submittedName>
</protein>
<reference evidence="1" key="1">
    <citation type="submission" date="2014-09" db="EMBL/GenBank/DDBJ databases">
        <authorList>
            <person name="Magalhaes I.L.F."/>
            <person name="Oliveira U."/>
            <person name="Santos F.R."/>
            <person name="Vidigal T.H.D.A."/>
            <person name="Brescovit A.D."/>
            <person name="Santos A.J."/>
        </authorList>
    </citation>
    <scope>NUCLEOTIDE SEQUENCE</scope>
    <source>
        <tissue evidence="1">Shoot tissue taken approximately 20 cm above the soil surface</tissue>
    </source>
</reference>
<sequence>MEVRSNTKATL</sequence>
<name>A0A0A9F678_ARUDO</name>
<organism evidence="1">
    <name type="scientific">Arundo donax</name>
    <name type="common">Giant reed</name>
    <name type="synonym">Donax arundinaceus</name>
    <dbReference type="NCBI Taxonomy" id="35708"/>
    <lineage>
        <taxon>Eukaryota</taxon>
        <taxon>Viridiplantae</taxon>
        <taxon>Streptophyta</taxon>
        <taxon>Embryophyta</taxon>
        <taxon>Tracheophyta</taxon>
        <taxon>Spermatophyta</taxon>
        <taxon>Magnoliopsida</taxon>
        <taxon>Liliopsida</taxon>
        <taxon>Poales</taxon>
        <taxon>Poaceae</taxon>
        <taxon>PACMAD clade</taxon>
        <taxon>Arundinoideae</taxon>
        <taxon>Arundineae</taxon>
        <taxon>Arundo</taxon>
    </lineage>
</organism>
<reference evidence="1" key="2">
    <citation type="journal article" date="2015" name="Data Brief">
        <title>Shoot transcriptome of the giant reed, Arundo donax.</title>
        <authorList>
            <person name="Barrero R.A."/>
            <person name="Guerrero F.D."/>
            <person name="Moolhuijzen P."/>
            <person name="Goolsby J.A."/>
            <person name="Tidwell J."/>
            <person name="Bellgard S.E."/>
            <person name="Bellgard M.I."/>
        </authorList>
    </citation>
    <scope>NUCLEOTIDE SEQUENCE</scope>
    <source>
        <tissue evidence="1">Shoot tissue taken approximately 20 cm above the soil surface</tissue>
    </source>
</reference>
<evidence type="ECO:0000313" key="1">
    <source>
        <dbReference type="EMBL" id="JAE08535.1"/>
    </source>
</evidence>